<feature type="binding site" evidence="10">
    <location>
        <position position="166"/>
    </location>
    <ligand>
        <name>Mn(2+)</name>
        <dbReference type="ChEBI" id="CHEBI:29035"/>
    </ligand>
</feature>
<dbReference type="Gene3D" id="1.20.120.920">
    <property type="entry name" value="CRISPR-associated endonuclease Cas1, C-terminal domain"/>
    <property type="match status" value="1"/>
</dbReference>
<keyword evidence="8 10" id="KW-0464">Manganese</keyword>
<feature type="binding site" evidence="10">
    <location>
        <position position="249"/>
    </location>
    <ligand>
        <name>Mn(2+)</name>
        <dbReference type="ChEBI" id="CHEBI:29035"/>
    </ligand>
</feature>
<comment type="function">
    <text evidence="10">CRISPR (clustered regularly interspaced short palindromic repeat), is an adaptive immune system that provides protection against mobile genetic elements (viruses, transposable elements and conjugative plasmids). CRISPR clusters contain spacers, sequences complementary to antecedent mobile elements, and target invading nucleic acids. CRISPR clusters are transcribed and processed into CRISPR RNA (crRNA). Acts as a dsDNA endonuclease. Involved in the integration of spacer DNA into the CRISPR cassette.</text>
</comment>
<evidence type="ECO:0000256" key="9">
    <source>
        <dbReference type="ARBA" id="ARBA00038592"/>
    </source>
</evidence>
<accession>A0A926I7G0</accession>
<evidence type="ECO:0000256" key="3">
    <source>
        <dbReference type="ARBA" id="ARBA00022759"/>
    </source>
</evidence>
<comment type="similarity">
    <text evidence="10">Belongs to the CRISPR-associated endonuclease Cas1 family.</text>
</comment>
<dbReference type="PANTHER" id="PTHR34353">
    <property type="entry name" value="CRISPR-ASSOCIATED ENDONUCLEASE CAS1 1"/>
    <property type="match status" value="1"/>
</dbReference>
<evidence type="ECO:0000256" key="1">
    <source>
        <dbReference type="ARBA" id="ARBA00022722"/>
    </source>
</evidence>
<dbReference type="GO" id="GO:0003677">
    <property type="term" value="F:DNA binding"/>
    <property type="evidence" value="ECO:0007669"/>
    <property type="project" value="UniProtKB-KW"/>
</dbReference>
<dbReference type="GO" id="GO:0004520">
    <property type="term" value="F:DNA endonuclease activity"/>
    <property type="evidence" value="ECO:0007669"/>
    <property type="project" value="InterPro"/>
</dbReference>
<dbReference type="NCBIfam" id="TIGR03640">
    <property type="entry name" value="cas1_DVULG"/>
    <property type="match status" value="1"/>
</dbReference>
<dbReference type="HAMAP" id="MF_01470">
    <property type="entry name" value="Cas1"/>
    <property type="match status" value="1"/>
</dbReference>
<evidence type="ECO:0000256" key="10">
    <source>
        <dbReference type="HAMAP-Rule" id="MF_01470"/>
    </source>
</evidence>
<comment type="cofactor">
    <cofactor evidence="10">
        <name>Mg(2+)</name>
        <dbReference type="ChEBI" id="CHEBI:18420"/>
    </cofactor>
    <cofactor evidence="10">
        <name>Mn(2+)</name>
        <dbReference type="ChEBI" id="CHEBI:29035"/>
    </cofactor>
</comment>
<dbReference type="RefSeq" id="WP_249294858.1">
    <property type="nucleotide sequence ID" value="NZ_JACRSV010000002.1"/>
</dbReference>
<dbReference type="EC" id="3.1.-.-" evidence="10"/>
<dbReference type="Gene3D" id="3.100.10.20">
    <property type="entry name" value="CRISPR-associated endonuclease Cas1, N-terminal domain"/>
    <property type="match status" value="1"/>
</dbReference>
<organism evidence="11 12">
    <name type="scientific">Fumia xinanensis</name>
    <dbReference type="NCBI Taxonomy" id="2763659"/>
    <lineage>
        <taxon>Bacteria</taxon>
        <taxon>Bacillati</taxon>
        <taxon>Bacillota</taxon>
        <taxon>Clostridia</taxon>
        <taxon>Eubacteriales</taxon>
        <taxon>Oscillospiraceae</taxon>
        <taxon>Fumia</taxon>
    </lineage>
</organism>
<dbReference type="Pfam" id="PF01867">
    <property type="entry name" value="Cas_Cas1"/>
    <property type="match status" value="1"/>
</dbReference>
<dbReference type="InterPro" id="IPR002729">
    <property type="entry name" value="CRISPR-assoc_Cas1"/>
</dbReference>
<dbReference type="NCBIfam" id="TIGR00287">
    <property type="entry name" value="cas1"/>
    <property type="match status" value="1"/>
</dbReference>
<evidence type="ECO:0000256" key="7">
    <source>
        <dbReference type="ARBA" id="ARBA00023125"/>
    </source>
</evidence>
<dbReference type="Proteomes" id="UP000610760">
    <property type="component" value="Unassembled WGS sequence"/>
</dbReference>
<protein>
    <recommendedName>
        <fullName evidence="10">CRISPR-associated endonuclease Cas1</fullName>
        <ecNumber evidence="10">3.1.-.-</ecNumber>
    </recommendedName>
</protein>
<dbReference type="GO" id="GO:0046872">
    <property type="term" value="F:metal ion binding"/>
    <property type="evidence" value="ECO:0007669"/>
    <property type="project" value="UniProtKB-UniRule"/>
</dbReference>
<dbReference type="InterPro" id="IPR042211">
    <property type="entry name" value="CRISPR-assoc_Cas1_N"/>
</dbReference>
<evidence type="ECO:0000256" key="4">
    <source>
        <dbReference type="ARBA" id="ARBA00022801"/>
    </source>
</evidence>
<reference evidence="11" key="1">
    <citation type="submission" date="2020-08" db="EMBL/GenBank/DDBJ databases">
        <title>Genome public.</title>
        <authorList>
            <person name="Liu C."/>
            <person name="Sun Q."/>
        </authorList>
    </citation>
    <scope>NUCLEOTIDE SEQUENCE</scope>
    <source>
        <strain evidence="11">NSJ-33</strain>
    </source>
</reference>
<keyword evidence="2 10" id="KW-0479">Metal-binding</keyword>
<keyword evidence="3 10" id="KW-0255">Endonuclease</keyword>
<dbReference type="InterPro" id="IPR042206">
    <property type="entry name" value="CRISPR-assoc_Cas1_C"/>
</dbReference>
<dbReference type="InterPro" id="IPR019856">
    <property type="entry name" value="CRISPR-assoc_Cas1_DVULG"/>
</dbReference>
<comment type="subunit">
    <text evidence="9 10">Homodimer, forms a heterotetramer with a Cas2 homodimer.</text>
</comment>
<dbReference type="GO" id="GO:0043571">
    <property type="term" value="P:maintenance of CRISPR repeat elements"/>
    <property type="evidence" value="ECO:0007669"/>
    <property type="project" value="UniProtKB-UniRule"/>
</dbReference>
<dbReference type="EMBL" id="JACRSV010000002">
    <property type="protein sequence ID" value="MBC8559876.1"/>
    <property type="molecule type" value="Genomic_DNA"/>
</dbReference>
<evidence type="ECO:0000313" key="11">
    <source>
        <dbReference type="EMBL" id="MBC8559876.1"/>
    </source>
</evidence>
<dbReference type="GO" id="GO:0051607">
    <property type="term" value="P:defense response to virus"/>
    <property type="evidence" value="ECO:0007669"/>
    <property type="project" value="UniProtKB-UniRule"/>
</dbReference>
<evidence type="ECO:0000256" key="8">
    <source>
        <dbReference type="ARBA" id="ARBA00023211"/>
    </source>
</evidence>
<keyword evidence="5 10" id="KW-0460">Magnesium</keyword>
<evidence type="ECO:0000256" key="2">
    <source>
        <dbReference type="ARBA" id="ARBA00022723"/>
    </source>
</evidence>
<evidence type="ECO:0000256" key="6">
    <source>
        <dbReference type="ARBA" id="ARBA00023118"/>
    </source>
</evidence>
<keyword evidence="6 10" id="KW-0051">Antiviral defense</keyword>
<dbReference type="GO" id="GO:0016787">
    <property type="term" value="F:hydrolase activity"/>
    <property type="evidence" value="ECO:0007669"/>
    <property type="project" value="UniProtKB-KW"/>
</dbReference>
<comment type="caution">
    <text evidence="11">The sequence shown here is derived from an EMBL/GenBank/DDBJ whole genome shotgun (WGS) entry which is preliminary data.</text>
</comment>
<keyword evidence="7 10" id="KW-0238">DNA-binding</keyword>
<proteinExistence type="inferred from homology"/>
<feature type="binding site" evidence="10">
    <location>
        <position position="234"/>
    </location>
    <ligand>
        <name>Mn(2+)</name>
        <dbReference type="ChEBI" id="CHEBI:29035"/>
    </ligand>
</feature>
<evidence type="ECO:0000256" key="5">
    <source>
        <dbReference type="ARBA" id="ARBA00022842"/>
    </source>
</evidence>
<dbReference type="InterPro" id="IPR050646">
    <property type="entry name" value="Cas1"/>
</dbReference>
<name>A0A926I7G0_9FIRM</name>
<keyword evidence="1 10" id="KW-0540">Nuclease</keyword>
<evidence type="ECO:0000313" key="12">
    <source>
        <dbReference type="Proteomes" id="UP000610760"/>
    </source>
</evidence>
<dbReference type="AlphaFoldDB" id="A0A926I7G0"/>
<dbReference type="PANTHER" id="PTHR34353:SF2">
    <property type="entry name" value="CRISPR-ASSOCIATED ENDONUCLEASE CAS1 1"/>
    <property type="match status" value="1"/>
</dbReference>
<gene>
    <name evidence="11" type="primary">cas1c</name>
    <name evidence="10" type="synonym">cas1</name>
    <name evidence="11" type="ORF">H8710_07330</name>
</gene>
<keyword evidence="12" id="KW-1185">Reference proteome</keyword>
<keyword evidence="4 10" id="KW-0378">Hydrolase</keyword>
<sequence length="342" mass="38560">MKSLQNTLYVTTKDSYLFWENECIAVRIGGEDKVRIPSHTLDSILCFGNTTVSTPLIRYCGERGIGLSFLSENGAFYGRIQGPVSGNVLLRQRQFISCSDPVFAARMSADFLCGKLLNEKNMLLRAAREAKDADIASKLRLKADEIAAIARELKEPAGLDSLRGLEGSAASVYFSCFDDMLHAQDRGLKFETRSRRPPRNEVNAVLSFVYMLLKNDLQSALEAVGLDPACGYLHTLRPGRPALALDLMEELRAPLCDRLVLTLFNRGQLKKKDFTSELGQFTIEEKGRKTILSAWQERKRENIQHPFLKEKIEIGLIPFVQAQLLARVLRGDLDEYPPFIWR</sequence>